<gene>
    <name evidence="7" type="ORF">B9Z65_6177</name>
</gene>
<evidence type="ECO:0000256" key="5">
    <source>
        <dbReference type="SAM" id="MobiDB-lite"/>
    </source>
</evidence>
<comment type="similarity">
    <text evidence="4">Belongs to the cyclophilin-type PPIase family. CWC27 subfamily.</text>
</comment>
<feature type="region of interest" description="Disordered" evidence="5">
    <location>
        <begin position="380"/>
        <end position="402"/>
    </location>
</feature>
<comment type="caution">
    <text evidence="7">The sequence shown here is derived from an EMBL/GenBank/DDBJ whole genome shotgun (WGS) entry which is preliminary data.</text>
</comment>
<organism evidence="7 8">
    <name type="scientific">Elsinoe australis</name>
    <dbReference type="NCBI Taxonomy" id="40998"/>
    <lineage>
        <taxon>Eukaryota</taxon>
        <taxon>Fungi</taxon>
        <taxon>Dikarya</taxon>
        <taxon>Ascomycota</taxon>
        <taxon>Pezizomycotina</taxon>
        <taxon>Dothideomycetes</taxon>
        <taxon>Dothideomycetidae</taxon>
        <taxon>Myriangiales</taxon>
        <taxon>Elsinoaceae</taxon>
        <taxon>Elsinoe</taxon>
    </lineage>
</organism>
<accession>A0A2P8A7X0</accession>
<dbReference type="OrthoDB" id="442970at2759"/>
<dbReference type="PROSITE" id="PS00170">
    <property type="entry name" value="CSA_PPIASE_1"/>
    <property type="match status" value="1"/>
</dbReference>
<dbReference type="STRING" id="40998.A0A2P8A7X0"/>
<reference evidence="7 8" key="1">
    <citation type="submission" date="2017-05" db="EMBL/GenBank/DDBJ databases">
        <title>Draft genome sequence of Elsinoe australis.</title>
        <authorList>
            <person name="Cheng Q."/>
        </authorList>
    </citation>
    <scope>NUCLEOTIDE SEQUENCE [LARGE SCALE GENOMIC DNA]</scope>
    <source>
        <strain evidence="7 8">NL1</strain>
    </source>
</reference>
<dbReference type="Proteomes" id="UP000243723">
    <property type="component" value="Unassembled WGS sequence"/>
</dbReference>
<feature type="region of interest" description="Disordered" evidence="5">
    <location>
        <begin position="225"/>
        <end position="360"/>
    </location>
</feature>
<feature type="region of interest" description="Disordered" evidence="5">
    <location>
        <begin position="187"/>
        <end position="208"/>
    </location>
</feature>
<name>A0A2P8A7X0_9PEZI</name>
<dbReference type="PRINTS" id="PR00153">
    <property type="entry name" value="CSAPPISMRASE"/>
</dbReference>
<proteinExistence type="inferred from homology"/>
<dbReference type="SUPFAM" id="SSF50891">
    <property type="entry name" value="Cyclophilin-like"/>
    <property type="match status" value="1"/>
</dbReference>
<dbReference type="GO" id="GO:0071013">
    <property type="term" value="C:catalytic step 2 spliceosome"/>
    <property type="evidence" value="ECO:0007669"/>
    <property type="project" value="TreeGrafter"/>
</dbReference>
<dbReference type="EMBL" id="NHZQ01000060">
    <property type="protein sequence ID" value="PSK56553.1"/>
    <property type="molecule type" value="Genomic_DNA"/>
</dbReference>
<dbReference type="InterPro" id="IPR044666">
    <property type="entry name" value="Cyclophilin_A-like"/>
</dbReference>
<dbReference type="CDD" id="cd01925">
    <property type="entry name" value="cyclophilin_CeCYP16-like"/>
    <property type="match status" value="1"/>
</dbReference>
<comment type="catalytic activity">
    <reaction evidence="1">
        <text>[protein]-peptidylproline (omega=180) = [protein]-peptidylproline (omega=0)</text>
        <dbReference type="Rhea" id="RHEA:16237"/>
        <dbReference type="Rhea" id="RHEA-COMP:10747"/>
        <dbReference type="Rhea" id="RHEA-COMP:10748"/>
        <dbReference type="ChEBI" id="CHEBI:83833"/>
        <dbReference type="ChEBI" id="CHEBI:83834"/>
        <dbReference type="EC" id="5.2.1.8"/>
    </reaction>
</comment>
<dbReference type="PANTHER" id="PTHR45625">
    <property type="entry name" value="PEPTIDYL-PROLYL CIS-TRANS ISOMERASE-RELATED"/>
    <property type="match status" value="1"/>
</dbReference>
<feature type="compositionally biased region" description="Basic and acidic residues" evidence="5">
    <location>
        <begin position="268"/>
        <end position="287"/>
    </location>
</feature>
<evidence type="ECO:0000256" key="1">
    <source>
        <dbReference type="ARBA" id="ARBA00000971"/>
    </source>
</evidence>
<evidence type="ECO:0000259" key="6">
    <source>
        <dbReference type="PROSITE" id="PS50072"/>
    </source>
</evidence>
<keyword evidence="3" id="KW-0539">Nucleus</keyword>
<evidence type="ECO:0000256" key="4">
    <source>
        <dbReference type="ARBA" id="ARBA00038509"/>
    </source>
</evidence>
<dbReference type="Gene3D" id="2.40.100.10">
    <property type="entry name" value="Cyclophilin-like"/>
    <property type="match status" value="1"/>
</dbReference>
<dbReference type="Pfam" id="PF00160">
    <property type="entry name" value="Pro_isomerase"/>
    <property type="match status" value="1"/>
</dbReference>
<dbReference type="GO" id="GO:0006457">
    <property type="term" value="P:protein folding"/>
    <property type="evidence" value="ECO:0007669"/>
    <property type="project" value="InterPro"/>
</dbReference>
<evidence type="ECO:0000256" key="3">
    <source>
        <dbReference type="ARBA" id="ARBA00023242"/>
    </source>
</evidence>
<dbReference type="InterPro" id="IPR029000">
    <property type="entry name" value="Cyclophilin-like_dom_sf"/>
</dbReference>
<evidence type="ECO:0000256" key="2">
    <source>
        <dbReference type="ARBA" id="ARBA00004123"/>
    </source>
</evidence>
<dbReference type="InterPro" id="IPR020892">
    <property type="entry name" value="Cyclophilin-type_PPIase_CS"/>
</dbReference>
<feature type="compositionally biased region" description="Basic and acidic residues" evidence="5">
    <location>
        <begin position="225"/>
        <end position="238"/>
    </location>
</feature>
<feature type="domain" description="PPIase cyclophilin-type" evidence="6">
    <location>
        <begin position="19"/>
        <end position="171"/>
    </location>
</feature>
<comment type="subcellular location">
    <subcellularLocation>
        <location evidence="2">Nucleus</location>
    </subcellularLocation>
</comment>
<dbReference type="PROSITE" id="PS50072">
    <property type="entry name" value="CSA_PPIASE_2"/>
    <property type="match status" value="1"/>
</dbReference>
<dbReference type="InterPro" id="IPR002130">
    <property type="entry name" value="Cyclophilin-type_PPIase_dom"/>
</dbReference>
<evidence type="ECO:0000313" key="7">
    <source>
        <dbReference type="EMBL" id="PSK56553.1"/>
    </source>
</evidence>
<feature type="compositionally biased region" description="Polar residues" evidence="5">
    <location>
        <begin position="300"/>
        <end position="313"/>
    </location>
</feature>
<feature type="compositionally biased region" description="Basic and acidic residues" evidence="5">
    <location>
        <begin position="468"/>
        <end position="495"/>
    </location>
</feature>
<sequence length="507" mass="56053">MASTYNVEPPPTAKVLLKTTAGDVVLELFAKQTPLTSRNFIQHCLDGYYDNTIFHRLVPGFIIQGGDPTGLGTGGDSAINDGAPFQDEFHTRLRFNRRGLLGMANSGTKDDNTSQFFLTLDKTPELQGKNTMFGRVEGDTIYNLMKMGESELAEEGGDRPLYPPKVQGTEILVNPFEGMEARRKIAQASKVETKTKKKRKAAKGALSFGDEEGAEPVVKKAKVNPDFKVDEKAHEQSRARKIKAAAPIATEKRSRRRSTSSVSSSPEPVKEVALEKNASRAVDERKAVGQTEASPEPEQVQKTMSALERTNAQIAALKASMKRNTTAQEQKPEKKKSALEAMIPATSTRGRKRGKGGDDDDALKLFNSFKKRLGNTAIVEDDANSKGGQVNGSQEERARGDAIDEEEKLCDLHFIANCQSCNNWDDEGGNKEADDDNDPNWMSHKLSFAKDLLGKDLEWKRKMEEFQVIDPREKAKDIVSEKRKGRDDRPRERGRGGNNAKIPSGRK</sequence>
<evidence type="ECO:0000313" key="8">
    <source>
        <dbReference type="Proteomes" id="UP000243723"/>
    </source>
</evidence>
<dbReference type="GO" id="GO:0003755">
    <property type="term" value="F:peptidyl-prolyl cis-trans isomerase activity"/>
    <property type="evidence" value="ECO:0007669"/>
    <property type="project" value="UniProtKB-EC"/>
</dbReference>
<keyword evidence="8" id="KW-1185">Reference proteome</keyword>
<feature type="region of interest" description="Disordered" evidence="5">
    <location>
        <begin position="468"/>
        <end position="507"/>
    </location>
</feature>
<dbReference type="AlphaFoldDB" id="A0A2P8A7X0"/>
<dbReference type="PANTHER" id="PTHR45625:SF6">
    <property type="entry name" value="SPLICEOSOME-ASSOCIATED PROTEIN CWC27 HOMOLOG"/>
    <property type="match status" value="1"/>
</dbReference>
<protein>
    <recommendedName>
        <fullName evidence="6">PPIase cyclophilin-type domain-containing protein</fullName>
    </recommendedName>
</protein>